<keyword evidence="3" id="KW-1185">Reference proteome</keyword>
<dbReference type="PANTHER" id="PTHR34689">
    <property type="entry name" value="NUCLEIC ACID-BINDING PROTEIN"/>
    <property type="match status" value="1"/>
</dbReference>
<feature type="compositionally biased region" description="Basic and acidic residues" evidence="1">
    <location>
        <begin position="104"/>
        <end position="136"/>
    </location>
</feature>
<feature type="compositionally biased region" description="Acidic residues" evidence="1">
    <location>
        <begin position="345"/>
        <end position="354"/>
    </location>
</feature>
<feature type="compositionally biased region" description="Basic and acidic residues" evidence="1">
    <location>
        <begin position="363"/>
        <end position="373"/>
    </location>
</feature>
<evidence type="ECO:0000313" key="2">
    <source>
        <dbReference type="EMBL" id="OAE28680.1"/>
    </source>
</evidence>
<dbReference type="AlphaFoldDB" id="A0A176W6C9"/>
<dbReference type="PANTHER" id="PTHR34689:SF1">
    <property type="entry name" value="NUCLEIC ACID-BINDING PROTEIN"/>
    <property type="match status" value="1"/>
</dbReference>
<feature type="compositionally biased region" description="Basic residues" evidence="1">
    <location>
        <begin position="408"/>
        <end position="421"/>
    </location>
</feature>
<feature type="region of interest" description="Disordered" evidence="1">
    <location>
        <begin position="98"/>
        <end position="425"/>
    </location>
</feature>
<reference evidence="2" key="1">
    <citation type="submission" date="2016-03" db="EMBL/GenBank/DDBJ databases">
        <title>Mechanisms controlling the formation of the plant cell surface in tip-growing cells are functionally conserved among land plants.</title>
        <authorList>
            <person name="Honkanen S."/>
            <person name="Jones V.A."/>
            <person name="Morieri G."/>
            <person name="Champion C."/>
            <person name="Hetherington A.J."/>
            <person name="Kelly S."/>
            <person name="Saint-Marcoux D."/>
            <person name="Proust H."/>
            <person name="Prescott H."/>
            <person name="Dolan L."/>
        </authorList>
    </citation>
    <scope>NUCLEOTIDE SEQUENCE [LARGE SCALE GENOMIC DNA]</scope>
    <source>
        <tissue evidence="2">Whole gametophyte</tissue>
    </source>
</reference>
<feature type="compositionally biased region" description="Basic residues" evidence="1">
    <location>
        <begin position="282"/>
        <end position="294"/>
    </location>
</feature>
<sequence length="614" mass="71819">MESLERIKRLDLLEGPALDSELGKRVTQASELHDQDRHELEVWTGVRGPRVPETVVVGGFGIAAVCLPRLNADAMIRVRRRWSSRRWIDLTASAGCSAGAVEGDGGRMARSDWTDGAGRRDRARSPVSSRDRDRNLDAQSSPPRRRKSVIRSPSEEHCDERQDGLRHRRRDIRREELDGGGVDRDRDKRMHFEVSDRSQVGSIHMTHSVGHVDSGGRDERRREDKSMGRDPSSSDDDRSSSEEDEVVEPGAKVERSVKPERNRRHESSDSSEDGTEEESKKSRSRKRMKSRRKHVDSSEDESEDDEIMGGTPTKKSRSRQREKSRKHGDRKSSRRKHRRNRSDSSDDDPSESDETSSSSSDISEIKDDAPREKERKRKKKRRRKEKEREQEKEIRRKEKRMLKEMKEKKTKSEKKKKKRELRAKQPITTSWGKYGILKDIDMWNKRPEFSAWLAQVKKVNMEVLSNWEEKQMFKEYMEDYNTATFPSKKYYNLDIYHRRKAMKARMKGMAKFVKVERTDFNDEEQRRLELRKEREQKKEEDVEALMRTMQSGMVCGNFVLSLFVTYAITSRAQAMREQAQLREEMQYQFRLGNVEAAQAIQRRLDPDADKLAKM</sequence>
<organism evidence="2 3">
    <name type="scientific">Marchantia polymorpha subsp. ruderalis</name>
    <dbReference type="NCBI Taxonomy" id="1480154"/>
    <lineage>
        <taxon>Eukaryota</taxon>
        <taxon>Viridiplantae</taxon>
        <taxon>Streptophyta</taxon>
        <taxon>Embryophyta</taxon>
        <taxon>Marchantiophyta</taxon>
        <taxon>Marchantiopsida</taxon>
        <taxon>Marchantiidae</taxon>
        <taxon>Marchantiales</taxon>
        <taxon>Marchantiaceae</taxon>
        <taxon>Marchantia</taxon>
    </lineage>
</organism>
<comment type="caution">
    <text evidence="2">The sequence shown here is derived from an EMBL/GenBank/DDBJ whole genome shotgun (WGS) entry which is preliminary data.</text>
</comment>
<evidence type="ECO:0000256" key="1">
    <source>
        <dbReference type="SAM" id="MobiDB-lite"/>
    </source>
</evidence>
<feature type="compositionally biased region" description="Basic and acidic residues" evidence="1">
    <location>
        <begin position="386"/>
        <end position="407"/>
    </location>
</feature>
<dbReference type="EMBL" id="LVLJ01001702">
    <property type="protein sequence ID" value="OAE28680.1"/>
    <property type="molecule type" value="Genomic_DNA"/>
</dbReference>
<feature type="compositionally biased region" description="Basic and acidic residues" evidence="1">
    <location>
        <begin position="251"/>
        <end position="268"/>
    </location>
</feature>
<feature type="compositionally biased region" description="Acidic residues" evidence="1">
    <location>
        <begin position="298"/>
        <end position="307"/>
    </location>
</feature>
<name>A0A176W6C9_MARPO</name>
<feature type="compositionally biased region" description="Basic and acidic residues" evidence="1">
    <location>
        <begin position="214"/>
        <end position="228"/>
    </location>
</feature>
<feature type="compositionally biased region" description="Basic and acidic residues" evidence="1">
    <location>
        <begin position="153"/>
        <end position="165"/>
    </location>
</feature>
<accession>A0A176W6C9</accession>
<gene>
    <name evidence="2" type="ORF">AXG93_312s1090</name>
</gene>
<evidence type="ECO:0000313" key="3">
    <source>
        <dbReference type="Proteomes" id="UP000077202"/>
    </source>
</evidence>
<feature type="compositionally biased region" description="Basic residues" evidence="1">
    <location>
        <begin position="374"/>
        <end position="385"/>
    </location>
</feature>
<feature type="compositionally biased region" description="Basic and acidic residues" evidence="1">
    <location>
        <begin position="172"/>
        <end position="196"/>
    </location>
</feature>
<protein>
    <submittedName>
        <fullName evidence="2">Uncharacterized protein</fullName>
    </submittedName>
</protein>
<feature type="compositionally biased region" description="Basic residues" evidence="1">
    <location>
        <begin position="314"/>
        <end position="340"/>
    </location>
</feature>
<proteinExistence type="predicted"/>
<dbReference type="Proteomes" id="UP000077202">
    <property type="component" value="Unassembled WGS sequence"/>
</dbReference>